<evidence type="ECO:0000256" key="8">
    <source>
        <dbReference type="SAM" id="Phobius"/>
    </source>
</evidence>
<evidence type="ECO:0000256" key="2">
    <source>
        <dbReference type="ARBA" id="ARBA00010617"/>
    </source>
</evidence>
<dbReference type="PANTHER" id="PTHR24300:SF403">
    <property type="entry name" value="CYTOCHROME P450 306A1"/>
    <property type="match status" value="1"/>
</dbReference>
<dbReference type="InterPro" id="IPR002401">
    <property type="entry name" value="Cyt_P450_E_grp-I"/>
</dbReference>
<dbReference type="PRINTS" id="PR00385">
    <property type="entry name" value="P450"/>
</dbReference>
<reference evidence="10" key="1">
    <citation type="submission" date="2025-08" db="UniProtKB">
        <authorList>
            <consortium name="RefSeq"/>
        </authorList>
    </citation>
    <scope>IDENTIFICATION</scope>
</reference>
<dbReference type="GeneID" id="101853171"/>
<dbReference type="PRINTS" id="PR00463">
    <property type="entry name" value="EP450I"/>
</dbReference>
<keyword evidence="3 7" id="KW-0479">Metal-binding</keyword>
<keyword evidence="8" id="KW-1133">Transmembrane helix</keyword>
<accession>A0ABM0JT78</accession>
<comment type="subcellular location">
    <subcellularLocation>
        <location evidence="1">Membrane</location>
    </subcellularLocation>
</comment>
<evidence type="ECO:0000256" key="3">
    <source>
        <dbReference type="ARBA" id="ARBA00022723"/>
    </source>
</evidence>
<evidence type="ECO:0000256" key="5">
    <source>
        <dbReference type="ARBA" id="ARBA00023004"/>
    </source>
</evidence>
<protein>
    <submittedName>
        <fullName evidence="10">Cytochrome P450 2C15</fullName>
    </submittedName>
</protein>
<organism evidence="9 10">
    <name type="scientific">Aplysia californica</name>
    <name type="common">California sea hare</name>
    <dbReference type="NCBI Taxonomy" id="6500"/>
    <lineage>
        <taxon>Eukaryota</taxon>
        <taxon>Metazoa</taxon>
        <taxon>Spiralia</taxon>
        <taxon>Lophotrochozoa</taxon>
        <taxon>Mollusca</taxon>
        <taxon>Gastropoda</taxon>
        <taxon>Heterobranchia</taxon>
        <taxon>Euthyneura</taxon>
        <taxon>Tectipleura</taxon>
        <taxon>Aplysiida</taxon>
        <taxon>Aplysioidea</taxon>
        <taxon>Aplysiidae</taxon>
        <taxon>Aplysia</taxon>
    </lineage>
</organism>
<evidence type="ECO:0000313" key="9">
    <source>
        <dbReference type="Proteomes" id="UP000694888"/>
    </source>
</evidence>
<dbReference type="InterPro" id="IPR036396">
    <property type="entry name" value="Cyt_P450_sf"/>
</dbReference>
<evidence type="ECO:0000256" key="4">
    <source>
        <dbReference type="ARBA" id="ARBA00023002"/>
    </source>
</evidence>
<keyword evidence="6 8" id="KW-0472">Membrane</keyword>
<dbReference type="InterPro" id="IPR001128">
    <property type="entry name" value="Cyt_P450"/>
</dbReference>
<sequence length="501" mass="57012">MFWDIVQSFGLSPLVFVVLLLTLVYFFMPRSNQPVNIPPIPQRPFPFLGHFPMIAKNPRGKMEEWTAKSGNIFSIYIGNQLTVVLSGYDVMKEALVKQPDIFSDRPKLFIPSLTENGYKGILPASGETWKEQRTVTLSILRSFGMGKNSLAEKIGEEVEAYVDALKDLKSEPSNVRTLTNNCVSNVICNIIFGKRFDLGDPYFVHLLEILNEQVVLVGETAILNVYPWLRFLPGDLFKAKKLLENFNEVLSFVNDRYVVPMSKNIDENNTDSSLIAAYVQEMRKRQSSGKPTTMDDGNLTRVILNLFLAGTETTSTTIVWFYLFMIHHPDILTKVYEEIEDVVGRERAPSMLDKPKLNYLNACIMETQRLASIVPFSLQHVCTKTTTVQGYTIPEGTTVIPNLDRVLWDEKTWGDPRNYRPERFLDGDRNLKNYEEFVPFSLGRRVCLGESLAKMELFLFLAGICQRFDIQPAVKGQLPPLKGVFGITSAPEAYKVRFVER</sequence>
<feature type="transmembrane region" description="Helical" evidence="8">
    <location>
        <begin position="6"/>
        <end position="28"/>
    </location>
</feature>
<dbReference type="PANTHER" id="PTHR24300">
    <property type="entry name" value="CYTOCHROME P450 508A4-RELATED"/>
    <property type="match status" value="1"/>
</dbReference>
<keyword evidence="9" id="KW-1185">Reference proteome</keyword>
<evidence type="ECO:0000256" key="7">
    <source>
        <dbReference type="RuleBase" id="RU000461"/>
    </source>
</evidence>
<proteinExistence type="inferred from homology"/>
<keyword evidence="7" id="KW-0503">Monooxygenase</keyword>
<keyword evidence="7" id="KW-0349">Heme</keyword>
<dbReference type="PRINTS" id="PR01686">
    <property type="entry name" value="EP450ICYP2D"/>
</dbReference>
<keyword evidence="4 7" id="KW-0560">Oxidoreductase</keyword>
<dbReference type="PROSITE" id="PS00086">
    <property type="entry name" value="CYTOCHROME_P450"/>
    <property type="match status" value="1"/>
</dbReference>
<dbReference type="Gene3D" id="1.10.630.10">
    <property type="entry name" value="Cytochrome P450"/>
    <property type="match status" value="1"/>
</dbReference>
<name>A0ABM0JT78_APLCA</name>
<dbReference type="Pfam" id="PF00067">
    <property type="entry name" value="p450"/>
    <property type="match status" value="1"/>
</dbReference>
<dbReference type="InterPro" id="IPR050182">
    <property type="entry name" value="Cytochrome_P450_fam2"/>
</dbReference>
<keyword evidence="8" id="KW-0812">Transmembrane</keyword>
<dbReference type="InterPro" id="IPR008069">
    <property type="entry name" value="Cyt_P450_E_grp-I_CYP2D-like"/>
</dbReference>
<gene>
    <name evidence="10" type="primary">LOC101853171</name>
</gene>
<dbReference type="InterPro" id="IPR017972">
    <property type="entry name" value="Cyt_P450_CS"/>
</dbReference>
<dbReference type="SUPFAM" id="SSF48264">
    <property type="entry name" value="Cytochrome P450"/>
    <property type="match status" value="1"/>
</dbReference>
<evidence type="ECO:0000256" key="6">
    <source>
        <dbReference type="ARBA" id="ARBA00023136"/>
    </source>
</evidence>
<keyword evidence="5 7" id="KW-0408">Iron</keyword>
<dbReference type="RefSeq" id="XP_005100937.1">
    <property type="nucleotide sequence ID" value="XM_005100880.3"/>
</dbReference>
<dbReference type="Proteomes" id="UP000694888">
    <property type="component" value="Unplaced"/>
</dbReference>
<evidence type="ECO:0000256" key="1">
    <source>
        <dbReference type="ARBA" id="ARBA00004370"/>
    </source>
</evidence>
<evidence type="ECO:0000313" key="10">
    <source>
        <dbReference type="RefSeq" id="XP_005100937.1"/>
    </source>
</evidence>
<comment type="similarity">
    <text evidence="2 7">Belongs to the cytochrome P450 family.</text>
</comment>